<protein>
    <recommendedName>
        <fullName evidence="4">Phosphate-binding protein</fullName>
    </recommendedName>
</protein>
<evidence type="ECO:0000259" key="6">
    <source>
        <dbReference type="Pfam" id="PF12849"/>
    </source>
</evidence>
<evidence type="ECO:0000256" key="3">
    <source>
        <dbReference type="ARBA" id="ARBA00022729"/>
    </source>
</evidence>
<dbReference type="InterPro" id="IPR011862">
    <property type="entry name" value="Phos-bd"/>
</dbReference>
<accession>A0ABQ1RYP2</accession>
<evidence type="ECO:0000313" key="8">
    <source>
        <dbReference type="Proteomes" id="UP000629365"/>
    </source>
</evidence>
<gene>
    <name evidence="7" type="ORF">GCM10007269_31800</name>
</gene>
<dbReference type="PANTHER" id="PTHR30570:SF1">
    <property type="entry name" value="PHOSPHATE-BINDING PROTEIN PSTS"/>
    <property type="match status" value="1"/>
</dbReference>
<keyword evidence="4" id="KW-0592">Phosphate transport</keyword>
<dbReference type="NCBIfam" id="TIGR02136">
    <property type="entry name" value="ptsS_2"/>
    <property type="match status" value="1"/>
</dbReference>
<sequence>MRKTTAKILASTALVVIGALTLSACGGQSAEGDSNGSGDSASGLSGAVTTDGSSTVAPLTEAAADLFGDEESGVNVSVATSGTGGGFKSFCADETDISNASRPIKDEEAAECEAAGVEYTEIVAANDGLSVIINPENDWAEDLTVEQLNTIWSPEAEGEITNWNQVDSSFPDQAITLFGAGTDSGTFDYFTDAINGEEGAIRTDYSPSEDDNITVQGVSGDVGAIGFLGLSYVEENEGVIKAAMIDGVLPSTETVQDGTYTPLGRPLFIYVNNAAYVEKEQVKAFVDFYVANSLDIAERALFVPLTEEQVTTASDELASLG</sequence>
<keyword evidence="3 4" id="KW-0732">Signal</keyword>
<feature type="chain" id="PRO_5044962430" description="Phosphate-binding protein" evidence="4">
    <location>
        <begin position="25"/>
        <end position="321"/>
    </location>
</feature>
<evidence type="ECO:0000256" key="4">
    <source>
        <dbReference type="RuleBase" id="RU367119"/>
    </source>
</evidence>
<feature type="domain" description="PBP" evidence="6">
    <location>
        <begin position="44"/>
        <end position="292"/>
    </location>
</feature>
<dbReference type="PANTHER" id="PTHR30570">
    <property type="entry name" value="PERIPLASMIC PHOSPHATE BINDING COMPONENT OF PHOSPHATE ABC TRANSPORTER"/>
    <property type="match status" value="1"/>
</dbReference>
<name>A0ABQ1RYP2_9MICO</name>
<evidence type="ECO:0000256" key="5">
    <source>
        <dbReference type="SAM" id="MobiDB-lite"/>
    </source>
</evidence>
<proteinExistence type="inferred from homology"/>
<dbReference type="EMBL" id="BMCM01000006">
    <property type="protein sequence ID" value="GGD86555.1"/>
    <property type="molecule type" value="Genomic_DNA"/>
</dbReference>
<dbReference type="SUPFAM" id="SSF53850">
    <property type="entry name" value="Periplasmic binding protein-like II"/>
    <property type="match status" value="1"/>
</dbReference>
<evidence type="ECO:0000256" key="2">
    <source>
        <dbReference type="ARBA" id="ARBA00022448"/>
    </source>
</evidence>
<comment type="function">
    <text evidence="4">Involved in the system for phosphate transport across the cytoplasmic membrane.</text>
</comment>
<dbReference type="Gene3D" id="3.40.190.10">
    <property type="entry name" value="Periplasmic binding protein-like II"/>
    <property type="match status" value="2"/>
</dbReference>
<comment type="similarity">
    <text evidence="1 4">Belongs to the PstS family.</text>
</comment>
<evidence type="ECO:0000313" key="7">
    <source>
        <dbReference type="EMBL" id="GGD86555.1"/>
    </source>
</evidence>
<reference evidence="8" key="1">
    <citation type="journal article" date="2019" name="Int. J. Syst. Evol. Microbiol.">
        <title>The Global Catalogue of Microorganisms (GCM) 10K type strain sequencing project: providing services to taxonomists for standard genome sequencing and annotation.</title>
        <authorList>
            <consortium name="The Broad Institute Genomics Platform"/>
            <consortium name="The Broad Institute Genome Sequencing Center for Infectious Disease"/>
            <person name="Wu L."/>
            <person name="Ma J."/>
        </authorList>
    </citation>
    <scope>NUCLEOTIDE SEQUENCE [LARGE SCALE GENOMIC DNA]</scope>
    <source>
        <strain evidence="8">CCM 7640</strain>
    </source>
</reference>
<dbReference type="CDD" id="cd13654">
    <property type="entry name" value="PBP2_phosphate_like_2"/>
    <property type="match status" value="1"/>
</dbReference>
<dbReference type="InterPro" id="IPR050811">
    <property type="entry name" value="Phosphate_ABC_transporter"/>
</dbReference>
<feature type="signal peptide" evidence="4">
    <location>
        <begin position="1"/>
        <end position="24"/>
    </location>
</feature>
<dbReference type="PROSITE" id="PS51257">
    <property type="entry name" value="PROKAR_LIPOPROTEIN"/>
    <property type="match status" value="1"/>
</dbReference>
<dbReference type="Pfam" id="PF12849">
    <property type="entry name" value="PBP_like_2"/>
    <property type="match status" value="1"/>
</dbReference>
<comment type="caution">
    <text evidence="7">The sequence shown here is derived from an EMBL/GenBank/DDBJ whole genome shotgun (WGS) entry which is preliminary data.</text>
</comment>
<dbReference type="InterPro" id="IPR024370">
    <property type="entry name" value="PBP_domain"/>
</dbReference>
<feature type="compositionally biased region" description="Low complexity" evidence="5">
    <location>
        <begin position="30"/>
        <end position="47"/>
    </location>
</feature>
<keyword evidence="2 4" id="KW-0813">Transport</keyword>
<organism evidence="7 8">
    <name type="scientific">Microbacterium murale</name>
    <dbReference type="NCBI Taxonomy" id="1081040"/>
    <lineage>
        <taxon>Bacteria</taxon>
        <taxon>Bacillati</taxon>
        <taxon>Actinomycetota</taxon>
        <taxon>Actinomycetes</taxon>
        <taxon>Micrococcales</taxon>
        <taxon>Microbacteriaceae</taxon>
        <taxon>Microbacterium</taxon>
    </lineage>
</organism>
<feature type="region of interest" description="Disordered" evidence="5">
    <location>
        <begin position="28"/>
        <end position="54"/>
    </location>
</feature>
<evidence type="ECO:0000256" key="1">
    <source>
        <dbReference type="ARBA" id="ARBA00008725"/>
    </source>
</evidence>
<dbReference type="Proteomes" id="UP000629365">
    <property type="component" value="Unassembled WGS sequence"/>
</dbReference>
<keyword evidence="8" id="KW-1185">Reference proteome</keyword>
<dbReference type="RefSeq" id="WP_229703223.1">
    <property type="nucleotide sequence ID" value="NZ_BMCM01000006.1"/>
</dbReference>